<dbReference type="InterPro" id="IPR008764">
    <property type="entry name" value="Peptidase_U57"/>
</dbReference>
<reference evidence="1 2" key="1">
    <citation type="submission" date="2019-03" db="EMBL/GenBank/DDBJ databases">
        <title>Genomic Encyclopedia of Type Strains, Phase IV (KMG-IV): sequencing the most valuable type-strain genomes for metagenomic binning, comparative biology and taxonomic classification.</title>
        <authorList>
            <person name="Goeker M."/>
        </authorList>
    </citation>
    <scope>NUCLEOTIDE SEQUENCE [LARGE SCALE GENOMIC DNA]</scope>
    <source>
        <strain evidence="1 2">DSM 25894</strain>
    </source>
</reference>
<protein>
    <submittedName>
        <fullName evidence="1">Spore coat assembly protein</fullName>
    </submittedName>
</protein>
<evidence type="ECO:0000313" key="2">
    <source>
        <dbReference type="Proteomes" id="UP000294650"/>
    </source>
</evidence>
<name>A0A4R3MSU4_9BACI</name>
<dbReference type="RefSeq" id="WP_132372743.1">
    <property type="nucleotide sequence ID" value="NZ_SMAN01000023.1"/>
</dbReference>
<comment type="caution">
    <text evidence="1">The sequence shown here is derived from an EMBL/GenBank/DDBJ whole genome shotgun (WGS) entry which is preliminary data.</text>
</comment>
<dbReference type="EMBL" id="SMAN01000023">
    <property type="protein sequence ID" value="TCT18151.1"/>
    <property type="molecule type" value="Genomic_DNA"/>
</dbReference>
<evidence type="ECO:0000313" key="1">
    <source>
        <dbReference type="EMBL" id="TCT18151.1"/>
    </source>
</evidence>
<keyword evidence="2" id="KW-1185">Reference proteome</keyword>
<dbReference type="Proteomes" id="UP000294650">
    <property type="component" value="Unassembled WGS sequence"/>
</dbReference>
<organism evidence="1 2">
    <name type="scientific">Melghiribacillus thermohalophilus</name>
    <dbReference type="NCBI Taxonomy" id="1324956"/>
    <lineage>
        <taxon>Bacteria</taxon>
        <taxon>Bacillati</taxon>
        <taxon>Bacillota</taxon>
        <taxon>Bacilli</taxon>
        <taxon>Bacillales</taxon>
        <taxon>Bacillaceae</taxon>
        <taxon>Melghiribacillus</taxon>
    </lineage>
</organism>
<dbReference type="Pfam" id="PF05582">
    <property type="entry name" value="Peptidase_U57"/>
    <property type="match status" value="1"/>
</dbReference>
<gene>
    <name evidence="1" type="ORF">EDD68_12318</name>
</gene>
<dbReference type="PIRSF" id="PIRSF011575">
    <property type="entry name" value="YabG"/>
    <property type="match status" value="1"/>
</dbReference>
<proteinExistence type="predicted"/>
<dbReference type="NCBIfam" id="TIGR02855">
    <property type="entry name" value="spore_yabG"/>
    <property type="match status" value="1"/>
</dbReference>
<dbReference type="OrthoDB" id="9785306at2"/>
<dbReference type="AlphaFoldDB" id="A0A4R3MSU4"/>
<sequence>MQWKKGDIVTRKSYNHDLLFRIQSIKRDLAQLYGEDYRLEADAPVDDLEKVDKRELLKRKKAEREKEDYSFRLFRQDYHLLRKKQEYEVTSTAGDNVKYFQIPPRVLHVDGDAIYLKKCIHLYRRLGLQVHGLHIDEREMPLKIKELLEKIQPDVLVVTGHDSYTKNKGDKNDIRAYRNSKFFSETVREARKYTPSLDQLVIFAGACQSHFESLIRAGANFASSPLRVNIHALDPVYIVAKIGYTSFMEKVGVWDVLKHTITGEKGLGGVETRGLFRTGLPYPEDDKNLAVEHPQVYQQDTDE</sequence>
<accession>A0A4R3MSU4</accession>